<dbReference type="EMBL" id="JACHDS010000001">
    <property type="protein sequence ID" value="MBB6171276.1"/>
    <property type="molecule type" value="Genomic_DNA"/>
</dbReference>
<dbReference type="Proteomes" id="UP000546642">
    <property type="component" value="Unassembled WGS sequence"/>
</dbReference>
<gene>
    <name evidence="3" type="ORF">HNR23_001336</name>
</gene>
<evidence type="ECO:0000256" key="2">
    <source>
        <dbReference type="SAM" id="SignalP"/>
    </source>
</evidence>
<feature type="region of interest" description="Disordered" evidence="1">
    <location>
        <begin position="46"/>
        <end position="85"/>
    </location>
</feature>
<dbReference type="RefSeq" id="WP_184074567.1">
    <property type="nucleotide sequence ID" value="NZ_JACHDS010000001.1"/>
</dbReference>
<feature type="compositionally biased region" description="Polar residues" evidence="1">
    <location>
        <begin position="67"/>
        <end position="85"/>
    </location>
</feature>
<organism evidence="3 4">
    <name type="scientific">Nocardiopsis mwathae</name>
    <dbReference type="NCBI Taxonomy" id="1472723"/>
    <lineage>
        <taxon>Bacteria</taxon>
        <taxon>Bacillati</taxon>
        <taxon>Actinomycetota</taxon>
        <taxon>Actinomycetes</taxon>
        <taxon>Streptosporangiales</taxon>
        <taxon>Nocardiopsidaceae</taxon>
        <taxon>Nocardiopsis</taxon>
    </lineage>
</organism>
<keyword evidence="2" id="KW-0732">Signal</keyword>
<evidence type="ECO:0000313" key="3">
    <source>
        <dbReference type="EMBL" id="MBB6171276.1"/>
    </source>
</evidence>
<protein>
    <submittedName>
        <fullName evidence="3">Uncharacterized protein</fullName>
    </submittedName>
</protein>
<feature type="signal peptide" evidence="2">
    <location>
        <begin position="1"/>
        <end position="31"/>
    </location>
</feature>
<evidence type="ECO:0000256" key="1">
    <source>
        <dbReference type="SAM" id="MobiDB-lite"/>
    </source>
</evidence>
<name>A0A7X0D517_9ACTN</name>
<dbReference type="AlphaFoldDB" id="A0A7X0D517"/>
<feature type="chain" id="PRO_5030602356" evidence="2">
    <location>
        <begin position="32"/>
        <end position="180"/>
    </location>
</feature>
<reference evidence="3 4" key="1">
    <citation type="submission" date="2020-08" db="EMBL/GenBank/DDBJ databases">
        <title>Sequencing the genomes of 1000 actinobacteria strains.</title>
        <authorList>
            <person name="Klenk H.-P."/>
        </authorList>
    </citation>
    <scope>NUCLEOTIDE SEQUENCE [LARGE SCALE GENOMIC DNA]</scope>
    <source>
        <strain evidence="3 4">DSM 46659</strain>
    </source>
</reference>
<evidence type="ECO:0000313" key="4">
    <source>
        <dbReference type="Proteomes" id="UP000546642"/>
    </source>
</evidence>
<accession>A0A7X0D517</accession>
<comment type="caution">
    <text evidence="3">The sequence shown here is derived from an EMBL/GenBank/DDBJ whole genome shotgun (WGS) entry which is preliminary data.</text>
</comment>
<sequence>MIEFKAGLKGIAAAGTGAFMVFGLLSAPAHAAPTAADKAADAAPAVTEAGEAADGEVGTLSHWPNPVNATNKKTVPGSSTTTSRGTMQLRRGVVDGQRMVWARAVNANSNLYIMLQFRRDDGSYGTSLPRRIGTRNYTNAAHATNTVARSFRACIIADPNDRRCNSNHAGPWVLRGDVWN</sequence>
<keyword evidence="4" id="KW-1185">Reference proteome</keyword>
<proteinExistence type="predicted"/>